<comment type="subcellular location">
    <subcellularLocation>
        <location evidence="1">Cell outer membrane</location>
    </subcellularLocation>
</comment>
<dbReference type="GO" id="GO:0009279">
    <property type="term" value="C:cell outer membrane"/>
    <property type="evidence" value="ECO:0007669"/>
    <property type="project" value="UniProtKB-SubCell"/>
</dbReference>
<dbReference type="Gene3D" id="1.20.1600.10">
    <property type="entry name" value="Outer membrane efflux proteins (OEP)"/>
    <property type="match status" value="1"/>
</dbReference>
<dbReference type="STRING" id="1513793.SAMN06296036_13143"/>
<keyword evidence="4" id="KW-0472">Membrane</keyword>
<dbReference type="GO" id="GO:1990281">
    <property type="term" value="C:efflux pump complex"/>
    <property type="evidence" value="ECO:0007669"/>
    <property type="project" value="TreeGrafter"/>
</dbReference>
<dbReference type="AlphaFoldDB" id="A0A1Y6CMA3"/>
<keyword evidence="2" id="KW-1134">Transmembrane beta strand</keyword>
<reference evidence="8" key="1">
    <citation type="submission" date="2017-04" db="EMBL/GenBank/DDBJ databases">
        <authorList>
            <person name="Varghese N."/>
            <person name="Submissions S."/>
        </authorList>
    </citation>
    <scope>NUCLEOTIDE SEQUENCE [LARGE SCALE GENOMIC DNA]</scope>
    <source>
        <strain evidence="8">RKEM611</strain>
    </source>
</reference>
<gene>
    <name evidence="7" type="ORF">SAMN06296036_13143</name>
</gene>
<sequence>MFKLKKSLFLLLFLSSGTSAQPKLQLESFVSDYLANSSQLKSKSLERQVAELNRDAAQDPYETVFGIGPQVSRRNYEFPAGSDEITSVNLQASASRSFTSGFAVTSTWLGGESEASDGSRFKPSSKFEIGIEQDLSKNFLGRLDDSKAREAQLLLSSQEQSLNQEQLDQCTTAAALFIDTYFLQQISSLYRSNVRDAEELFQYFSDFYEKKHVKKIDFLRSKLDFLAVKSAFEEHENSFRQSLIRMETAVSKELPKNLHEPKTELLAMSLEGTKFDPKKSPLLASLKHNEQAAKEKLNVTRWESQSDWTLSMTAGRQKQEKIDYKAGVTSEDEDYVTLGLSLTLPLSSKTAKLATRQAAIDHRLAEEQINDAEQKLLESWRTTLAGAKFYRTQADIAEQKVKVSEQQQTESRRLTKALQMELTDYIRDRQSAVQQRIGLLQLQLNYMKSLLELRRLSYNSPSFCQTMRTPS</sequence>
<name>A0A1Y6CMA3_9BACT</name>
<keyword evidence="8" id="KW-1185">Reference proteome</keyword>
<dbReference type="PANTHER" id="PTHR30026">
    <property type="entry name" value="OUTER MEMBRANE PROTEIN TOLC"/>
    <property type="match status" value="1"/>
</dbReference>
<accession>A0A1Y6CMA3</accession>
<protein>
    <submittedName>
        <fullName evidence="7">Outer membrane protein TolC</fullName>
    </submittedName>
</protein>
<feature type="signal peptide" evidence="6">
    <location>
        <begin position="1"/>
        <end position="20"/>
    </location>
</feature>
<evidence type="ECO:0000313" key="7">
    <source>
        <dbReference type="EMBL" id="SMF77424.1"/>
    </source>
</evidence>
<evidence type="ECO:0000256" key="5">
    <source>
        <dbReference type="ARBA" id="ARBA00023237"/>
    </source>
</evidence>
<dbReference type="EMBL" id="FWZT01000031">
    <property type="protein sequence ID" value="SMF77424.1"/>
    <property type="molecule type" value="Genomic_DNA"/>
</dbReference>
<dbReference type="GO" id="GO:0015288">
    <property type="term" value="F:porin activity"/>
    <property type="evidence" value="ECO:0007669"/>
    <property type="project" value="TreeGrafter"/>
</dbReference>
<dbReference type="InterPro" id="IPR051906">
    <property type="entry name" value="TolC-like"/>
</dbReference>
<evidence type="ECO:0000256" key="2">
    <source>
        <dbReference type="ARBA" id="ARBA00022452"/>
    </source>
</evidence>
<dbReference type="PANTHER" id="PTHR30026:SF20">
    <property type="entry name" value="OUTER MEMBRANE PROTEIN TOLC"/>
    <property type="match status" value="1"/>
</dbReference>
<organism evidence="7 8">
    <name type="scientific">Pseudobacteriovorax antillogorgiicola</name>
    <dbReference type="NCBI Taxonomy" id="1513793"/>
    <lineage>
        <taxon>Bacteria</taxon>
        <taxon>Pseudomonadati</taxon>
        <taxon>Bdellovibrionota</taxon>
        <taxon>Oligoflexia</taxon>
        <taxon>Oligoflexales</taxon>
        <taxon>Pseudobacteriovoracaceae</taxon>
        <taxon>Pseudobacteriovorax</taxon>
    </lineage>
</organism>
<dbReference type="RefSeq" id="WP_159455692.1">
    <property type="nucleotide sequence ID" value="NZ_FWZT01000031.1"/>
</dbReference>
<evidence type="ECO:0000256" key="4">
    <source>
        <dbReference type="ARBA" id="ARBA00023136"/>
    </source>
</evidence>
<evidence type="ECO:0000313" key="8">
    <source>
        <dbReference type="Proteomes" id="UP000192907"/>
    </source>
</evidence>
<feature type="chain" id="PRO_5013164851" evidence="6">
    <location>
        <begin position="21"/>
        <end position="471"/>
    </location>
</feature>
<keyword evidence="3" id="KW-0812">Transmembrane</keyword>
<keyword evidence="6" id="KW-0732">Signal</keyword>
<proteinExistence type="predicted"/>
<evidence type="ECO:0000256" key="1">
    <source>
        <dbReference type="ARBA" id="ARBA00004442"/>
    </source>
</evidence>
<evidence type="ECO:0000256" key="6">
    <source>
        <dbReference type="SAM" id="SignalP"/>
    </source>
</evidence>
<evidence type="ECO:0000256" key="3">
    <source>
        <dbReference type="ARBA" id="ARBA00022692"/>
    </source>
</evidence>
<keyword evidence="5" id="KW-0998">Cell outer membrane</keyword>
<dbReference type="SUPFAM" id="SSF56954">
    <property type="entry name" value="Outer membrane efflux proteins (OEP)"/>
    <property type="match status" value="1"/>
</dbReference>
<dbReference type="GO" id="GO:0015562">
    <property type="term" value="F:efflux transmembrane transporter activity"/>
    <property type="evidence" value="ECO:0007669"/>
    <property type="project" value="InterPro"/>
</dbReference>
<dbReference type="Proteomes" id="UP000192907">
    <property type="component" value="Unassembled WGS sequence"/>
</dbReference>